<evidence type="ECO:0000313" key="14">
    <source>
        <dbReference type="EMBL" id="RWS03982.1"/>
    </source>
</evidence>
<keyword evidence="3" id="KW-1003">Cell membrane</keyword>
<dbReference type="Gene3D" id="2.10.50.30">
    <property type="entry name" value="GPCR, family 3, nine cysteines domain"/>
    <property type="match status" value="1"/>
</dbReference>
<evidence type="ECO:0000313" key="15">
    <source>
        <dbReference type="Proteomes" id="UP000285301"/>
    </source>
</evidence>
<protein>
    <submittedName>
        <fullName evidence="14">Metabotropic glutamate receptor 4-like protein</fullName>
    </submittedName>
</protein>
<dbReference type="Pfam" id="PF00003">
    <property type="entry name" value="7tm_3"/>
    <property type="match status" value="1"/>
</dbReference>
<dbReference type="Gene3D" id="3.40.50.2300">
    <property type="match status" value="1"/>
</dbReference>
<evidence type="ECO:0000256" key="1">
    <source>
        <dbReference type="ARBA" id="ARBA00004651"/>
    </source>
</evidence>
<evidence type="ECO:0000256" key="4">
    <source>
        <dbReference type="ARBA" id="ARBA00022692"/>
    </source>
</evidence>
<dbReference type="InterPro" id="IPR000337">
    <property type="entry name" value="GPCR_3"/>
</dbReference>
<dbReference type="PROSITE" id="PS50259">
    <property type="entry name" value="G_PROTEIN_RECEP_F3_4"/>
    <property type="match status" value="1"/>
</dbReference>
<dbReference type="InterPro" id="IPR038550">
    <property type="entry name" value="GPCR_3_9-Cys_sf"/>
</dbReference>
<evidence type="ECO:0000256" key="10">
    <source>
        <dbReference type="ARBA" id="ARBA00023224"/>
    </source>
</evidence>
<dbReference type="InterPro" id="IPR001828">
    <property type="entry name" value="ANF_lig-bd_rcpt"/>
</dbReference>
<dbReference type="Proteomes" id="UP000285301">
    <property type="component" value="Unassembled WGS sequence"/>
</dbReference>
<dbReference type="PANTHER" id="PTHR24060">
    <property type="entry name" value="METABOTROPIC GLUTAMATE RECEPTOR"/>
    <property type="match status" value="1"/>
</dbReference>
<dbReference type="InterPro" id="IPR011500">
    <property type="entry name" value="GPCR_3_9-Cys_dom"/>
</dbReference>
<feature type="transmembrane region" description="Helical" evidence="12">
    <location>
        <begin position="286"/>
        <end position="306"/>
    </location>
</feature>
<evidence type="ECO:0000256" key="3">
    <source>
        <dbReference type="ARBA" id="ARBA00022475"/>
    </source>
</evidence>
<keyword evidence="7 12" id="KW-0472">Membrane</keyword>
<dbReference type="InterPro" id="IPR050726">
    <property type="entry name" value="mGluR"/>
</dbReference>
<evidence type="ECO:0000256" key="6">
    <source>
        <dbReference type="ARBA" id="ARBA00023040"/>
    </source>
</evidence>
<feature type="transmembrane region" description="Helical" evidence="12">
    <location>
        <begin position="222"/>
        <end position="246"/>
    </location>
</feature>
<dbReference type="InterPro" id="IPR017978">
    <property type="entry name" value="GPCR_3_C"/>
</dbReference>
<evidence type="ECO:0000256" key="7">
    <source>
        <dbReference type="ARBA" id="ARBA00023136"/>
    </source>
</evidence>
<comment type="caution">
    <text evidence="14">The sequence shown here is derived from an EMBL/GenBank/DDBJ whole genome shotgun (WGS) entry which is preliminary data.</text>
</comment>
<feature type="transmembrane region" description="Helical" evidence="12">
    <location>
        <begin position="383"/>
        <end position="404"/>
    </location>
</feature>
<keyword evidence="10" id="KW-0807">Transducer</keyword>
<evidence type="ECO:0000256" key="12">
    <source>
        <dbReference type="SAM" id="Phobius"/>
    </source>
</evidence>
<evidence type="ECO:0000256" key="11">
    <source>
        <dbReference type="ARBA" id="ARBA00054813"/>
    </source>
</evidence>
<dbReference type="CDD" id="cd15045">
    <property type="entry name" value="7tmC_mGluRs"/>
    <property type="match status" value="1"/>
</dbReference>
<feature type="transmembrane region" description="Helical" evidence="12">
    <location>
        <begin position="336"/>
        <end position="356"/>
    </location>
</feature>
<dbReference type="GO" id="GO:0005886">
    <property type="term" value="C:plasma membrane"/>
    <property type="evidence" value="ECO:0007669"/>
    <property type="project" value="UniProtKB-SubCell"/>
</dbReference>
<keyword evidence="5 12" id="KW-1133">Transmembrane helix</keyword>
<dbReference type="InterPro" id="IPR028082">
    <property type="entry name" value="Peripla_BP_I"/>
</dbReference>
<feature type="transmembrane region" description="Helical" evidence="12">
    <location>
        <begin position="416"/>
        <end position="436"/>
    </location>
</feature>
<evidence type="ECO:0000259" key="13">
    <source>
        <dbReference type="PROSITE" id="PS50259"/>
    </source>
</evidence>
<dbReference type="AlphaFoldDB" id="A0A3S3NJK3"/>
<keyword evidence="9" id="KW-0325">Glycoprotein</keyword>
<dbReference type="OrthoDB" id="9987222at2759"/>
<dbReference type="PRINTS" id="PR00248">
    <property type="entry name" value="GPCRMGR"/>
</dbReference>
<evidence type="ECO:0000256" key="8">
    <source>
        <dbReference type="ARBA" id="ARBA00023170"/>
    </source>
</evidence>
<dbReference type="PROSITE" id="PS00981">
    <property type="entry name" value="G_PROTEIN_RECEP_F3_3"/>
    <property type="match status" value="1"/>
</dbReference>
<dbReference type="GO" id="GO:0004930">
    <property type="term" value="F:G protein-coupled receptor activity"/>
    <property type="evidence" value="ECO:0007669"/>
    <property type="project" value="UniProtKB-KW"/>
</dbReference>
<dbReference type="FunFam" id="2.10.50.30:FF:000001">
    <property type="entry name" value="metabotropic glutamate receptor 1"/>
    <property type="match status" value="1"/>
</dbReference>
<feature type="transmembrane region" description="Helical" evidence="12">
    <location>
        <begin position="442"/>
        <end position="465"/>
    </location>
</feature>
<dbReference type="STRING" id="1965070.A0A3S3NJK3"/>
<feature type="domain" description="G-protein coupled receptors family 3 profile" evidence="13">
    <location>
        <begin position="223"/>
        <end position="488"/>
    </location>
</feature>
<keyword evidence="8 14" id="KW-0675">Receptor</keyword>
<keyword evidence="6" id="KW-0297">G-protein coupled receptor</keyword>
<evidence type="ECO:0000256" key="9">
    <source>
        <dbReference type="ARBA" id="ARBA00023180"/>
    </source>
</evidence>
<comment type="function">
    <text evidence="11">G-protein coupled receptor for glutamate. Ligand binding causes a conformation change that triggers signaling via guanine nucleotide-binding proteins (G proteins) and modulates the activity of down-stream effectors.</text>
</comment>
<name>A0A3S3NJK3_9ACAR</name>
<organism evidence="14 15">
    <name type="scientific">Dinothrombium tinctorium</name>
    <dbReference type="NCBI Taxonomy" id="1965070"/>
    <lineage>
        <taxon>Eukaryota</taxon>
        <taxon>Metazoa</taxon>
        <taxon>Ecdysozoa</taxon>
        <taxon>Arthropoda</taxon>
        <taxon>Chelicerata</taxon>
        <taxon>Arachnida</taxon>
        <taxon>Acari</taxon>
        <taxon>Acariformes</taxon>
        <taxon>Trombidiformes</taxon>
        <taxon>Prostigmata</taxon>
        <taxon>Anystina</taxon>
        <taxon>Parasitengona</taxon>
        <taxon>Trombidioidea</taxon>
        <taxon>Trombidiidae</taxon>
        <taxon>Dinothrombium</taxon>
    </lineage>
</organism>
<proteinExistence type="inferred from homology"/>
<dbReference type="Pfam" id="PF01094">
    <property type="entry name" value="ANF_receptor"/>
    <property type="match status" value="1"/>
</dbReference>
<gene>
    <name evidence="14" type="ORF">B4U79_07869</name>
</gene>
<dbReference type="PRINTS" id="PR01176">
    <property type="entry name" value="GABABRECEPTR"/>
</dbReference>
<keyword evidence="4 12" id="KW-0812">Transmembrane</keyword>
<dbReference type="SUPFAM" id="SSF53822">
    <property type="entry name" value="Periplasmic binding protein-like I"/>
    <property type="match status" value="1"/>
</dbReference>
<comment type="similarity">
    <text evidence="2">Belongs to the G-protein coupled receptor 3 family.</text>
</comment>
<keyword evidence="15" id="KW-1185">Reference proteome</keyword>
<evidence type="ECO:0000256" key="5">
    <source>
        <dbReference type="ARBA" id="ARBA00022989"/>
    </source>
</evidence>
<dbReference type="InterPro" id="IPR017979">
    <property type="entry name" value="GPCR_3_CS"/>
</dbReference>
<accession>A0A3S3NJK3</accession>
<dbReference type="Pfam" id="PF07562">
    <property type="entry name" value="NCD3G"/>
    <property type="match status" value="1"/>
</dbReference>
<dbReference type="EMBL" id="NCKU01005964">
    <property type="protein sequence ID" value="RWS03982.1"/>
    <property type="molecule type" value="Genomic_DNA"/>
</dbReference>
<sequence length="530" mass="60201">MSLLFSIACQTNKEQLHIHRECNGTEKMSYENGYEAEKQLQFVSDAVLAFGYAFKQMHQELCHGVAGLCQRMSPIDGTLLLKYLKNVQFKGLSNDEFRFVNNGDGPVRYNLLHFKQVTLNSYQWIHVGTYEDGKLNLDLRKVQFRFNDTEIPTSVCSFPCQKGQAKKYIEGENCCWHCFNCTKYQILITETECSDCPDGFLPDAFQKICIAIPEEYIKPNNAMAVCTIVLSSVGILMTIYVVFIFLKYRDTPVVRASGRELCMVLLAGILMCFGITFILFLKPSSLVCGLQQTSIGVSFSIVYSAIMTKTNRISRIFNAGKKTTKRPSFISPKSQIIICCGLVLIQLIITLLWFAFSPPKAINYYPNREDNQLVCAANISPTYFIAFCYPIILIVICTVYAVLTRKIPEAFNESKYIGFTMYTTCVIWLAFIPIYFTTKTNISLNLLTMSIAINLSAIITLICLFTPKLYIILLHPEKNIRQSMMSHKQGISKNNFSTLGTSSSKVEIETQSNGEFFNHFHFTFTELLKK</sequence>
<comment type="subcellular location">
    <subcellularLocation>
        <location evidence="1">Cell membrane</location>
        <topology evidence="1">Multi-pass membrane protein</topology>
    </subcellularLocation>
</comment>
<reference evidence="14 15" key="1">
    <citation type="journal article" date="2018" name="Gigascience">
        <title>Genomes of trombidid mites reveal novel predicted allergens and laterally-transferred genes associated with secondary metabolism.</title>
        <authorList>
            <person name="Dong X."/>
            <person name="Chaisiri K."/>
            <person name="Xia D."/>
            <person name="Armstrong S.D."/>
            <person name="Fang Y."/>
            <person name="Donnelly M.J."/>
            <person name="Kadowaki T."/>
            <person name="McGarry J.W."/>
            <person name="Darby A.C."/>
            <person name="Makepeace B.L."/>
        </authorList>
    </citation>
    <scope>NUCLEOTIDE SEQUENCE [LARGE SCALE GENOMIC DNA]</scope>
    <source>
        <strain evidence="14">UoL-WK</strain>
    </source>
</reference>
<evidence type="ECO:0000256" key="2">
    <source>
        <dbReference type="ARBA" id="ARBA00007242"/>
    </source>
</evidence>
<feature type="transmembrane region" description="Helical" evidence="12">
    <location>
        <begin position="258"/>
        <end position="280"/>
    </location>
</feature>